<evidence type="ECO:0000256" key="1">
    <source>
        <dbReference type="ARBA" id="ARBA00022448"/>
    </source>
</evidence>
<feature type="domain" description="CusB-like beta-barrel" evidence="3">
    <location>
        <begin position="250"/>
        <end position="324"/>
    </location>
</feature>
<name>A0AAU7NZU6_9GAMM</name>
<dbReference type="KEGG" id="mech:Q9L42_002525"/>
<dbReference type="InterPro" id="IPR045800">
    <property type="entry name" value="HMBD"/>
</dbReference>
<dbReference type="AlphaFoldDB" id="A0AAU7NZU6"/>
<dbReference type="Proteomes" id="UP001225378">
    <property type="component" value="Chromosome"/>
</dbReference>
<dbReference type="GO" id="GO:0030288">
    <property type="term" value="C:outer membrane-bounded periplasmic space"/>
    <property type="evidence" value="ECO:0007669"/>
    <property type="project" value="TreeGrafter"/>
</dbReference>
<sequence>MISSGLIGFVAGHYSADRPPAVAGKKNQHSSPALSAASEAEHVSYVCPMHPEIVADQPGDCPICGMPLVAHTHAHTPQNSAFPAVKISPTVAHNLGVRLAQAHTGTMQRKIETIGKITRIDPTARQILTPPISGELSFVADKDAGDQVKKGELLFAVSSPELLALQQEFQQSFTDGDRQSATQMLPRLQQYGLSAEQISRLQQGEPPRLAAQVFAKEDGFVFFRRGAVGDPVNRGFTVFNLSGNTQTVEVTAEIFERQWNWVETNQQAWMTVRGLPGVHFKGRVVRVEPPVGYTTRSLEIKIKFKTDHPGLSQSMFAHISIDAQSRNNILQIPKDAVIRTGDGDRVVKLLDDGAYQPVAVVCGEASAGMIEILSGLNDNDAVVASGQFLIDSESNLQAGLRRLANDNGQRQPNAIDD</sequence>
<evidence type="ECO:0000259" key="3">
    <source>
        <dbReference type="Pfam" id="PF25954"/>
    </source>
</evidence>
<dbReference type="Gene3D" id="2.40.30.170">
    <property type="match status" value="1"/>
</dbReference>
<dbReference type="Pfam" id="PF25954">
    <property type="entry name" value="Beta-barrel_RND_2"/>
    <property type="match status" value="1"/>
</dbReference>
<dbReference type="RefSeq" id="WP_349432730.1">
    <property type="nucleotide sequence ID" value="NZ_CP157743.1"/>
</dbReference>
<dbReference type="GO" id="GO:0046914">
    <property type="term" value="F:transition metal ion binding"/>
    <property type="evidence" value="ECO:0007669"/>
    <property type="project" value="TreeGrafter"/>
</dbReference>
<protein>
    <submittedName>
        <fullName evidence="4">Efflux RND transporter periplasmic adaptor subunit</fullName>
    </submittedName>
</protein>
<keyword evidence="1" id="KW-0813">Transport</keyword>
<accession>A0AAU7NZU6</accession>
<feature type="domain" description="Heavy metal binding" evidence="2">
    <location>
        <begin position="45"/>
        <end position="69"/>
    </location>
</feature>
<dbReference type="InterPro" id="IPR051909">
    <property type="entry name" value="MFP_Cation_Efflux"/>
</dbReference>
<evidence type="ECO:0000259" key="2">
    <source>
        <dbReference type="Pfam" id="PF19335"/>
    </source>
</evidence>
<evidence type="ECO:0000313" key="4">
    <source>
        <dbReference type="EMBL" id="XBS22524.1"/>
    </source>
</evidence>
<dbReference type="Gene3D" id="2.40.420.20">
    <property type="match status" value="1"/>
</dbReference>
<dbReference type="GO" id="GO:0060003">
    <property type="term" value="P:copper ion export"/>
    <property type="evidence" value="ECO:0007669"/>
    <property type="project" value="TreeGrafter"/>
</dbReference>
<dbReference type="PANTHER" id="PTHR30097:SF15">
    <property type="entry name" value="CATION EFFLUX SYSTEM PROTEIN CUSB"/>
    <property type="match status" value="1"/>
</dbReference>
<dbReference type="GO" id="GO:0015679">
    <property type="term" value="P:plasma membrane copper ion transport"/>
    <property type="evidence" value="ECO:0007669"/>
    <property type="project" value="TreeGrafter"/>
</dbReference>
<gene>
    <name evidence="4" type="ORF">Q9L42_002525</name>
</gene>
<evidence type="ECO:0000313" key="5">
    <source>
        <dbReference type="Proteomes" id="UP001225378"/>
    </source>
</evidence>
<proteinExistence type="predicted"/>
<dbReference type="InterPro" id="IPR058792">
    <property type="entry name" value="Beta-barrel_RND_2"/>
</dbReference>
<dbReference type="Pfam" id="PF19335">
    <property type="entry name" value="HMBD"/>
    <property type="match status" value="1"/>
</dbReference>
<keyword evidence="5" id="KW-1185">Reference proteome</keyword>
<organism evidence="4 5">
    <name type="scientific">Methylomarinum roseum</name>
    <dbReference type="NCBI Taxonomy" id="3067653"/>
    <lineage>
        <taxon>Bacteria</taxon>
        <taxon>Pseudomonadati</taxon>
        <taxon>Pseudomonadota</taxon>
        <taxon>Gammaproteobacteria</taxon>
        <taxon>Methylococcales</taxon>
        <taxon>Methylococcaceae</taxon>
        <taxon>Methylomarinum</taxon>
    </lineage>
</organism>
<dbReference type="EMBL" id="CP157743">
    <property type="protein sequence ID" value="XBS22524.1"/>
    <property type="molecule type" value="Genomic_DNA"/>
</dbReference>
<reference evidence="4 5" key="1">
    <citation type="journal article" date="2024" name="Microbiology">
        <title>Methylomarinum rosea sp. nov., a novel halophilic methanotrophic bacterium from the hypersaline Lake Elton.</title>
        <authorList>
            <person name="Suleimanov R.Z."/>
            <person name="Oshkin I.Y."/>
            <person name="Danilova O.V."/>
            <person name="Suzina N.E."/>
            <person name="Dedysh S.N."/>
        </authorList>
    </citation>
    <scope>NUCLEOTIDE SEQUENCE [LARGE SCALE GENOMIC DNA]</scope>
    <source>
        <strain evidence="4 5">Ch1-1</strain>
    </source>
</reference>
<dbReference type="PANTHER" id="PTHR30097">
    <property type="entry name" value="CATION EFFLUX SYSTEM PROTEIN CUSB"/>
    <property type="match status" value="1"/>
</dbReference>